<dbReference type="InterPro" id="IPR005855">
    <property type="entry name" value="GFAT"/>
</dbReference>
<feature type="domain" description="SIS" evidence="11">
    <location>
        <begin position="289"/>
        <end position="428"/>
    </location>
</feature>
<dbReference type="GO" id="GO:0097367">
    <property type="term" value="F:carbohydrate derivative binding"/>
    <property type="evidence" value="ECO:0007669"/>
    <property type="project" value="InterPro"/>
</dbReference>
<evidence type="ECO:0000259" key="11">
    <source>
        <dbReference type="PROSITE" id="PS51464"/>
    </source>
</evidence>
<protein>
    <recommendedName>
        <fullName evidence="4">Glutamine--fructose-6-phosphate aminotransferase [isomerizing]</fullName>
        <ecNumber evidence="3">2.6.1.16</ecNumber>
    </recommendedName>
</protein>
<dbReference type="InterPro" id="IPR047084">
    <property type="entry name" value="GFAT_N"/>
</dbReference>
<evidence type="ECO:0000256" key="4">
    <source>
        <dbReference type="ARBA" id="ARBA00016090"/>
    </source>
</evidence>
<dbReference type="GO" id="GO:0005829">
    <property type="term" value="C:cytosol"/>
    <property type="evidence" value="ECO:0007669"/>
    <property type="project" value="TreeGrafter"/>
</dbReference>
<evidence type="ECO:0000256" key="1">
    <source>
        <dbReference type="ARBA" id="ARBA00001031"/>
    </source>
</evidence>
<dbReference type="NCBIfam" id="NF001484">
    <property type="entry name" value="PRK00331.1"/>
    <property type="match status" value="1"/>
</dbReference>
<name>E6PDX5_9ZZZZ</name>
<dbReference type="GO" id="GO:0006002">
    <property type="term" value="P:fructose 6-phosphate metabolic process"/>
    <property type="evidence" value="ECO:0007669"/>
    <property type="project" value="TreeGrafter"/>
</dbReference>
<feature type="domain" description="Glutamine amidotransferase type-2" evidence="10">
    <location>
        <begin position="2"/>
        <end position="220"/>
    </location>
</feature>
<dbReference type="FunFam" id="3.60.20.10:FF:000006">
    <property type="entry name" value="Glutamine--fructose-6-phosphate aminotransferase [isomerizing]"/>
    <property type="match status" value="1"/>
</dbReference>
<evidence type="ECO:0000256" key="9">
    <source>
        <dbReference type="ARBA" id="ARBA00022962"/>
    </source>
</evidence>
<feature type="domain" description="SIS" evidence="11">
    <location>
        <begin position="461"/>
        <end position="602"/>
    </location>
</feature>
<dbReference type="CDD" id="cd05009">
    <property type="entry name" value="SIS_GlmS_GlmD_2"/>
    <property type="match status" value="1"/>
</dbReference>
<proteinExistence type="inferred from homology"/>
<dbReference type="GO" id="GO:0006487">
    <property type="term" value="P:protein N-linked glycosylation"/>
    <property type="evidence" value="ECO:0007669"/>
    <property type="project" value="TreeGrafter"/>
</dbReference>
<gene>
    <name evidence="12" type="primary">glmS</name>
    <name evidence="12" type="ORF">CARN1_1763</name>
</gene>
<dbReference type="InterPro" id="IPR035466">
    <property type="entry name" value="GlmS/AgaS_SIS"/>
</dbReference>
<dbReference type="PANTHER" id="PTHR10937:SF0">
    <property type="entry name" value="GLUTAMINE--FRUCTOSE-6-PHOSPHATE TRANSAMINASE (ISOMERIZING)"/>
    <property type="match status" value="1"/>
</dbReference>
<dbReference type="NCBIfam" id="TIGR01135">
    <property type="entry name" value="glmS"/>
    <property type="match status" value="1"/>
</dbReference>
<dbReference type="SUPFAM" id="SSF53697">
    <property type="entry name" value="SIS domain"/>
    <property type="match status" value="1"/>
</dbReference>
<evidence type="ECO:0000256" key="6">
    <source>
        <dbReference type="ARBA" id="ARBA00022576"/>
    </source>
</evidence>
<dbReference type="PROSITE" id="PS51464">
    <property type="entry name" value="SIS"/>
    <property type="match status" value="2"/>
</dbReference>
<organism evidence="12">
    <name type="scientific">mine drainage metagenome</name>
    <dbReference type="NCBI Taxonomy" id="410659"/>
    <lineage>
        <taxon>unclassified sequences</taxon>
        <taxon>metagenomes</taxon>
        <taxon>ecological metagenomes</taxon>
    </lineage>
</organism>
<evidence type="ECO:0000256" key="2">
    <source>
        <dbReference type="ARBA" id="ARBA00004496"/>
    </source>
</evidence>
<sequence length="612" mass="66026">MCGIVGYVGPKNAVPFLLDALSRLEYRGYDSAGVAVIDESGRLVGSKAEGKLARLSERLKSDKHVAGRIGLGHTRWATHGRPSDANAHPHLDCSGRIAVVHNGIIENYATLRAGLIERGHHFASETDTEVLAHLIEQHYDGDLAGAVRRTLREVVGAYALGVMSSESPEHLVFARNGASPLVLGFGEGEMFVASDTPAILPYTRKEIVLEEGEMAVVGSDSVTITDYDGNRVDRKVSLVTWDASSAEKGGFKHFMLKEIFEQPNVIKETLAGRIDEALDVRLESELHGLDERLSAIAKIAITGCGTAFYAGMVGMYLLRSLVRLPVEMELASEFRYGDPVIDASALTIAMSQSGETADTVEAVRVARSAGSAVLGVCNKLGSHLTRVVDATLFTRSGPEIGVAATKTYVAQVTAMTLFALYLARLRKTAPIERLREIAEGTRLLPAAVDAVLNASNDIRKVAKKIRKSHSALYIGRYINYPTALEGALKLKEIAYLHAEGYAAGEMKHGPIALLDASVPVIGVVTHGRVRDKMLSNLMESRAREAPVIVVANHGDNEAASVADHVFWVPKVDELLAPIVNIIPLQLLAYHIADLDGKDVDQPRNLAKTVTVE</sequence>
<dbReference type="GO" id="GO:0006047">
    <property type="term" value="P:UDP-N-acetylglucosamine metabolic process"/>
    <property type="evidence" value="ECO:0007669"/>
    <property type="project" value="TreeGrafter"/>
</dbReference>
<dbReference type="Gene3D" id="3.60.20.10">
    <property type="entry name" value="Glutamine Phosphoribosylpyrophosphate, subunit 1, domain 1"/>
    <property type="match status" value="1"/>
</dbReference>
<evidence type="ECO:0000256" key="5">
    <source>
        <dbReference type="ARBA" id="ARBA00022490"/>
    </source>
</evidence>
<comment type="caution">
    <text evidence="12">The sequence shown here is derived from an EMBL/GenBank/DDBJ whole genome shotgun (WGS) entry which is preliminary data.</text>
</comment>
<evidence type="ECO:0000313" key="12">
    <source>
        <dbReference type="EMBL" id="CBH74660.1"/>
    </source>
</evidence>
<reference evidence="12" key="1">
    <citation type="submission" date="2009-10" db="EMBL/GenBank/DDBJ databases">
        <title>Diversity of trophic interactions inside an arsenic-rich microbial ecosystem.</title>
        <authorList>
            <person name="Bertin P.N."/>
            <person name="Heinrich-Salmeron A."/>
            <person name="Pelletier E."/>
            <person name="Goulhen-Chollet F."/>
            <person name="Arsene-Ploetze F."/>
            <person name="Gallien S."/>
            <person name="Calteau A."/>
            <person name="Vallenet D."/>
            <person name="Casiot C."/>
            <person name="Chane-Woon-Ming B."/>
            <person name="Giloteaux L."/>
            <person name="Barakat M."/>
            <person name="Bonnefoy V."/>
            <person name="Bruneel O."/>
            <person name="Chandler M."/>
            <person name="Cleiss J."/>
            <person name="Duran R."/>
            <person name="Elbaz-Poulichet F."/>
            <person name="Fonknechten N."/>
            <person name="Lauga B."/>
            <person name="Mornico D."/>
            <person name="Ortet P."/>
            <person name="Schaeffer C."/>
            <person name="Siguier P."/>
            <person name="Alexander Thil Smith A."/>
            <person name="Van Dorsselaer A."/>
            <person name="Weissenbach J."/>
            <person name="Medigue C."/>
            <person name="Le Paslier D."/>
        </authorList>
    </citation>
    <scope>NUCLEOTIDE SEQUENCE</scope>
</reference>
<dbReference type="EMBL" id="CABL01000002">
    <property type="protein sequence ID" value="CBH74660.1"/>
    <property type="molecule type" value="Genomic_DNA"/>
</dbReference>
<evidence type="ECO:0000259" key="10">
    <source>
        <dbReference type="PROSITE" id="PS51278"/>
    </source>
</evidence>
<dbReference type="SUPFAM" id="SSF56235">
    <property type="entry name" value="N-terminal nucleophile aminohydrolases (Ntn hydrolases)"/>
    <property type="match status" value="1"/>
</dbReference>
<comment type="catalytic activity">
    <reaction evidence="1">
        <text>D-fructose 6-phosphate + L-glutamine = D-glucosamine 6-phosphate + L-glutamate</text>
        <dbReference type="Rhea" id="RHEA:13237"/>
        <dbReference type="ChEBI" id="CHEBI:29985"/>
        <dbReference type="ChEBI" id="CHEBI:58359"/>
        <dbReference type="ChEBI" id="CHEBI:58725"/>
        <dbReference type="ChEBI" id="CHEBI:61527"/>
        <dbReference type="EC" id="2.6.1.16"/>
    </reaction>
</comment>
<keyword evidence="8" id="KW-0677">Repeat</keyword>
<comment type="subcellular location">
    <subcellularLocation>
        <location evidence="2">Cytoplasm</location>
    </subcellularLocation>
</comment>
<keyword evidence="6 12" id="KW-0032">Aminotransferase</keyword>
<dbReference type="InterPro" id="IPR046348">
    <property type="entry name" value="SIS_dom_sf"/>
</dbReference>
<dbReference type="PANTHER" id="PTHR10937">
    <property type="entry name" value="GLUCOSAMINE--FRUCTOSE-6-PHOSPHATE AMINOTRANSFERASE, ISOMERIZING"/>
    <property type="match status" value="1"/>
</dbReference>
<evidence type="ECO:0000256" key="8">
    <source>
        <dbReference type="ARBA" id="ARBA00022737"/>
    </source>
</evidence>
<keyword evidence="7 12" id="KW-0808">Transferase</keyword>
<dbReference type="FunFam" id="3.40.50.10490:FF:000001">
    <property type="entry name" value="Glutamine--fructose-6-phosphate aminotransferase [isomerizing]"/>
    <property type="match status" value="1"/>
</dbReference>
<dbReference type="InterPro" id="IPR029055">
    <property type="entry name" value="Ntn_hydrolases_N"/>
</dbReference>
<dbReference type="CDD" id="cd00714">
    <property type="entry name" value="GFAT"/>
    <property type="match status" value="1"/>
</dbReference>
<dbReference type="Gene3D" id="3.40.50.10490">
    <property type="entry name" value="Glucose-6-phosphate isomerase like protein, domain 1"/>
    <property type="match status" value="2"/>
</dbReference>
<keyword evidence="5" id="KW-0963">Cytoplasm</keyword>
<dbReference type="Pfam" id="PF13522">
    <property type="entry name" value="GATase_6"/>
    <property type="match status" value="1"/>
</dbReference>
<dbReference type="PROSITE" id="PS51278">
    <property type="entry name" value="GATASE_TYPE_2"/>
    <property type="match status" value="1"/>
</dbReference>
<dbReference type="EC" id="2.6.1.16" evidence="3"/>
<dbReference type="CDD" id="cd05008">
    <property type="entry name" value="SIS_GlmS_GlmD_1"/>
    <property type="match status" value="1"/>
</dbReference>
<evidence type="ECO:0000256" key="3">
    <source>
        <dbReference type="ARBA" id="ARBA00012916"/>
    </source>
</evidence>
<dbReference type="InterPro" id="IPR001347">
    <property type="entry name" value="SIS_dom"/>
</dbReference>
<dbReference type="AlphaFoldDB" id="E6PDX5"/>
<dbReference type="Pfam" id="PF01380">
    <property type="entry name" value="SIS"/>
    <property type="match status" value="2"/>
</dbReference>
<evidence type="ECO:0000256" key="7">
    <source>
        <dbReference type="ARBA" id="ARBA00022679"/>
    </source>
</evidence>
<keyword evidence="9" id="KW-0315">Glutamine amidotransferase</keyword>
<dbReference type="InterPro" id="IPR017932">
    <property type="entry name" value="GATase_2_dom"/>
</dbReference>
<dbReference type="GO" id="GO:0004360">
    <property type="term" value="F:glutamine-fructose-6-phosphate transaminase (isomerizing) activity"/>
    <property type="evidence" value="ECO:0007669"/>
    <property type="project" value="UniProtKB-EC"/>
</dbReference>
<accession>E6PDX5</accession>
<dbReference type="HAMAP" id="MF_00164">
    <property type="entry name" value="GlmS"/>
    <property type="match status" value="1"/>
</dbReference>
<dbReference type="InterPro" id="IPR035490">
    <property type="entry name" value="GlmS/FrlB_SIS"/>
</dbReference>